<comment type="similarity">
    <text evidence="2 6">Belongs to the RER1 family.</text>
</comment>
<keyword evidence="9" id="KW-1185">Reference proteome</keyword>
<dbReference type="PANTHER" id="PTHR10743:SF0">
    <property type="entry name" value="PROTEIN RER1"/>
    <property type="match status" value="1"/>
</dbReference>
<dbReference type="GO" id="GO:0005783">
    <property type="term" value="C:endoplasmic reticulum"/>
    <property type="evidence" value="ECO:0007669"/>
    <property type="project" value="GOC"/>
</dbReference>
<evidence type="ECO:0000256" key="6">
    <source>
        <dbReference type="PIRNR" id="PIRNR016013"/>
    </source>
</evidence>
<evidence type="ECO:0000256" key="2">
    <source>
        <dbReference type="ARBA" id="ARBA00006070"/>
    </source>
</evidence>
<evidence type="ECO:0000256" key="1">
    <source>
        <dbReference type="ARBA" id="ARBA00004141"/>
    </source>
</evidence>
<dbReference type="GO" id="GO:0000139">
    <property type="term" value="C:Golgi membrane"/>
    <property type="evidence" value="ECO:0007669"/>
    <property type="project" value="TreeGrafter"/>
</dbReference>
<dbReference type="EMBL" id="JAVFKY010000001">
    <property type="protein sequence ID" value="KAK5582345.1"/>
    <property type="molecule type" value="Genomic_DNA"/>
</dbReference>
<dbReference type="Pfam" id="PF03248">
    <property type="entry name" value="Rer1"/>
    <property type="match status" value="1"/>
</dbReference>
<evidence type="ECO:0000256" key="3">
    <source>
        <dbReference type="ARBA" id="ARBA00022692"/>
    </source>
</evidence>
<feature type="transmembrane region" description="Helical" evidence="7">
    <location>
        <begin position="144"/>
        <end position="161"/>
    </location>
</feature>
<keyword evidence="4 7" id="KW-1133">Transmembrane helix</keyword>
<dbReference type="PANTHER" id="PTHR10743">
    <property type="entry name" value="PROTEIN RER1"/>
    <property type="match status" value="1"/>
</dbReference>
<dbReference type="Proteomes" id="UP001344447">
    <property type="component" value="Unassembled WGS sequence"/>
</dbReference>
<comment type="subcellular location">
    <subcellularLocation>
        <location evidence="1">Membrane</location>
        <topology evidence="1">Multi-pass membrane protein</topology>
    </subcellularLocation>
</comment>
<feature type="transmembrane region" description="Helical" evidence="7">
    <location>
        <begin position="60"/>
        <end position="79"/>
    </location>
</feature>
<keyword evidence="5 6" id="KW-0472">Membrane</keyword>
<reference evidence="8 9" key="1">
    <citation type="submission" date="2023-11" db="EMBL/GenBank/DDBJ databases">
        <title>Dfirmibasis_genome.</title>
        <authorList>
            <person name="Edelbroek B."/>
            <person name="Kjellin J."/>
            <person name="Jerlstrom-Hultqvist J."/>
            <person name="Soderbom F."/>
        </authorList>
    </citation>
    <scope>NUCLEOTIDE SEQUENCE [LARGE SCALE GENOMIC DNA]</scope>
    <source>
        <strain evidence="8 9">TNS-C-14</strain>
    </source>
</reference>
<dbReference type="AlphaFoldDB" id="A0AAN7U9R2"/>
<comment type="caution">
    <text evidence="8">The sequence shown here is derived from an EMBL/GenBank/DDBJ whole genome shotgun (WGS) entry which is preliminary data.</text>
</comment>
<dbReference type="PIRSF" id="PIRSF016013">
    <property type="entry name" value="AtER_Rer1p"/>
    <property type="match status" value="1"/>
</dbReference>
<sequence>MPTTIDEGLPAPHNFASFTTLVSRKYQNLIERTISFIPQRWAFVGFLFFFYIVRVSLSSGGWYVITYALGIFLLTRFIAFLSPKWDPELEEDSGDSLPTTLNRNDDEAKPFIRRLPEFLFWHSIFKALFISIFCTFIPFLDLPVFWPILLLYFIIIFSVTMKKQIKHMIKYKYIPFTVGKKTYTKNNN</sequence>
<gene>
    <name evidence="8" type="ORF">RB653_003928</name>
</gene>
<evidence type="ECO:0000313" key="8">
    <source>
        <dbReference type="EMBL" id="KAK5582345.1"/>
    </source>
</evidence>
<accession>A0AAN7U9R2</accession>
<feature type="transmembrane region" description="Helical" evidence="7">
    <location>
        <begin position="118"/>
        <end position="138"/>
    </location>
</feature>
<dbReference type="GO" id="GO:0006890">
    <property type="term" value="P:retrograde vesicle-mediated transport, Golgi to endoplasmic reticulum"/>
    <property type="evidence" value="ECO:0007669"/>
    <property type="project" value="TreeGrafter"/>
</dbReference>
<evidence type="ECO:0000256" key="4">
    <source>
        <dbReference type="ARBA" id="ARBA00022989"/>
    </source>
</evidence>
<evidence type="ECO:0000256" key="7">
    <source>
        <dbReference type="SAM" id="Phobius"/>
    </source>
</evidence>
<dbReference type="InterPro" id="IPR004932">
    <property type="entry name" value="Rer1"/>
</dbReference>
<proteinExistence type="inferred from homology"/>
<evidence type="ECO:0000256" key="5">
    <source>
        <dbReference type="ARBA" id="ARBA00023136"/>
    </source>
</evidence>
<comment type="function">
    <text evidence="6">Involved in the retrieval of endoplasmic reticulum membrane proteins from the early Golgi compartment.</text>
</comment>
<protein>
    <recommendedName>
        <fullName evidence="6">Protein RER1</fullName>
    </recommendedName>
</protein>
<name>A0AAN7U9R2_9MYCE</name>
<keyword evidence="3 7" id="KW-0812">Transmembrane</keyword>
<evidence type="ECO:0000313" key="9">
    <source>
        <dbReference type="Proteomes" id="UP001344447"/>
    </source>
</evidence>
<dbReference type="GO" id="GO:0006621">
    <property type="term" value="P:protein retention in ER lumen"/>
    <property type="evidence" value="ECO:0007669"/>
    <property type="project" value="TreeGrafter"/>
</dbReference>
<organism evidence="8 9">
    <name type="scientific">Dictyostelium firmibasis</name>
    <dbReference type="NCBI Taxonomy" id="79012"/>
    <lineage>
        <taxon>Eukaryota</taxon>
        <taxon>Amoebozoa</taxon>
        <taxon>Evosea</taxon>
        <taxon>Eumycetozoa</taxon>
        <taxon>Dictyostelia</taxon>
        <taxon>Dictyosteliales</taxon>
        <taxon>Dictyosteliaceae</taxon>
        <taxon>Dictyostelium</taxon>
    </lineage>
</organism>